<evidence type="ECO:0000313" key="3">
    <source>
        <dbReference type="EMBL" id="EAQ92553.1"/>
    </source>
</evidence>
<gene>
    <name evidence="3" type="ORF">CHGG_00788</name>
</gene>
<feature type="region of interest" description="Disordered" evidence="2">
    <location>
        <begin position="1"/>
        <end position="97"/>
    </location>
</feature>
<keyword evidence="1" id="KW-0853">WD repeat</keyword>
<sequence length="721" mass="79230">MPIMAPLPVGSSPHPHDVSRRLGPLTNTSLASSTQATPTHEDSGGDGNEVMIYTLDDADDESQGHIDTLNDGESEDGGQEEDDNDDADDAYDEEDEESLYDPAYHNCPIHYQQSLVHHESLYYQDPDTYLSDDEVMSDDAGAPLTDHVATQHPADNMDVDVPAEVEFPWDDDDDGSNPEFDIMTPNPDMVADAQAAAMEVHTQATAILNTAPFVGLTWEQFPPGATWTHAFSVPNSNPATIGPSNYGLADFLHHWARHSRTFPGTARGGCPWPASVNALQSSGDELIKYDDLEGDRCDFQGVDWEDIGVARKDARERRFLTYSNYVNKPGSDKWTPNLPDAVLPRNESFFRFRRMDIKRNIHLSHFQLRNVFASTSRSRVFYPALGTIQQFNPMSGHGRAIMELSDAPASQVSTLAAGQGVLVAGGFSGEYMLRHLDSCEPESTACHEGVITSSISGITNHVAVHQARISSAPRADFASNDNCFRVLDLTTETWVSEETHDFAPNCAALSPDGRLRVMVGDSLDVIITAAESSRPKGEPDVLQRLSGHRDFGFACDWADDGWTIATAFQDKTVKIWDARRFTDSAGNAAPVCTIRSEMAGARSVRFSPIGSGKRVLVAVEEADFINIIDAQTFRSKQTVDVFGELGGISFENGGQDLMVLCCDRSRGGILQLERCDQGGDPTWNSGGELVTDDWPRSIFTKHKHTNRSRRRIAAYTDMDPF</sequence>
<dbReference type="VEuPathDB" id="FungiDB:CHGG_00788"/>
<evidence type="ECO:0000256" key="1">
    <source>
        <dbReference type="PROSITE-ProRule" id="PRU00221"/>
    </source>
</evidence>
<dbReference type="InterPro" id="IPR015943">
    <property type="entry name" value="WD40/YVTN_repeat-like_dom_sf"/>
</dbReference>
<keyword evidence="4" id="KW-1185">Reference proteome</keyword>
<feature type="compositionally biased region" description="Polar residues" evidence="2">
    <location>
        <begin position="25"/>
        <end position="38"/>
    </location>
</feature>
<dbReference type="SMART" id="SM00320">
    <property type="entry name" value="WD40"/>
    <property type="match status" value="2"/>
</dbReference>
<dbReference type="OMA" id="IPMSTIA"/>
<name>Q2HG66_CHAGB</name>
<dbReference type="HOGENOM" id="CLU_010671_2_1_1"/>
<protein>
    <submittedName>
        <fullName evidence="3">Uncharacterized protein</fullName>
    </submittedName>
</protein>
<dbReference type="PROSITE" id="PS50294">
    <property type="entry name" value="WD_REPEATS_REGION"/>
    <property type="match status" value="1"/>
</dbReference>
<dbReference type="InterPro" id="IPR036322">
    <property type="entry name" value="WD40_repeat_dom_sf"/>
</dbReference>
<dbReference type="Gene3D" id="2.130.10.10">
    <property type="entry name" value="YVTN repeat-like/Quinoprotein amine dehydrogenase"/>
    <property type="match status" value="1"/>
</dbReference>
<proteinExistence type="predicted"/>
<accession>Q2HG66</accession>
<feature type="compositionally biased region" description="Acidic residues" evidence="2">
    <location>
        <begin position="70"/>
        <end position="97"/>
    </location>
</feature>
<dbReference type="AlphaFoldDB" id="Q2HG66"/>
<reference evidence="4" key="1">
    <citation type="journal article" date="2015" name="Genome Announc.">
        <title>Draft genome sequence of the cellulolytic fungus Chaetomium globosum.</title>
        <authorList>
            <person name="Cuomo C.A."/>
            <person name="Untereiner W.A."/>
            <person name="Ma L.-J."/>
            <person name="Grabherr M."/>
            <person name="Birren B.W."/>
        </authorList>
    </citation>
    <scope>NUCLEOTIDE SEQUENCE [LARGE SCALE GENOMIC DNA]</scope>
    <source>
        <strain evidence="4">ATCC 6205 / CBS 148.51 / DSM 1962 / NBRC 6347 / NRRL 1970</strain>
    </source>
</reference>
<evidence type="ECO:0000256" key="2">
    <source>
        <dbReference type="SAM" id="MobiDB-lite"/>
    </source>
</evidence>
<dbReference type="InterPro" id="IPR001680">
    <property type="entry name" value="WD40_rpt"/>
</dbReference>
<dbReference type="GeneID" id="4386887"/>
<dbReference type="Proteomes" id="UP000001056">
    <property type="component" value="Unassembled WGS sequence"/>
</dbReference>
<dbReference type="PROSITE" id="PS50082">
    <property type="entry name" value="WD_REPEATS_2"/>
    <property type="match status" value="1"/>
</dbReference>
<dbReference type="eggNOG" id="ENOG502QPI7">
    <property type="taxonomic scope" value="Eukaryota"/>
</dbReference>
<dbReference type="EMBL" id="CH408029">
    <property type="protein sequence ID" value="EAQ92553.1"/>
    <property type="molecule type" value="Genomic_DNA"/>
</dbReference>
<dbReference type="OrthoDB" id="20669at2759"/>
<dbReference type="PANTHER" id="PTHR43991">
    <property type="entry name" value="WD REPEAT PROTEIN (AFU_ORTHOLOGUE AFUA_8G05640)-RELATED"/>
    <property type="match status" value="1"/>
</dbReference>
<dbReference type="RefSeq" id="XP_001220009.1">
    <property type="nucleotide sequence ID" value="XM_001220008.1"/>
</dbReference>
<feature type="repeat" description="WD" evidence="1">
    <location>
        <begin position="545"/>
        <end position="577"/>
    </location>
</feature>
<dbReference type="InParanoid" id="Q2HG66"/>
<dbReference type="SUPFAM" id="SSF50978">
    <property type="entry name" value="WD40 repeat-like"/>
    <property type="match status" value="1"/>
</dbReference>
<organism evidence="3 4">
    <name type="scientific">Chaetomium globosum (strain ATCC 6205 / CBS 148.51 / DSM 1962 / NBRC 6347 / NRRL 1970)</name>
    <name type="common">Soil fungus</name>
    <dbReference type="NCBI Taxonomy" id="306901"/>
    <lineage>
        <taxon>Eukaryota</taxon>
        <taxon>Fungi</taxon>
        <taxon>Dikarya</taxon>
        <taxon>Ascomycota</taxon>
        <taxon>Pezizomycotina</taxon>
        <taxon>Sordariomycetes</taxon>
        <taxon>Sordariomycetidae</taxon>
        <taxon>Sordariales</taxon>
        <taxon>Chaetomiaceae</taxon>
        <taxon>Chaetomium</taxon>
    </lineage>
</organism>
<evidence type="ECO:0000313" key="4">
    <source>
        <dbReference type="Proteomes" id="UP000001056"/>
    </source>
</evidence>
<dbReference type="PANTHER" id="PTHR43991:SF12">
    <property type="entry name" value="WD REPEAT PROTEIN (AFU_ORTHOLOGUE AFUA_8G05640)"/>
    <property type="match status" value="1"/>
</dbReference>